<reference evidence="2 3" key="1">
    <citation type="submission" date="2021-03" db="EMBL/GenBank/DDBJ databases">
        <title>Enterococcal diversity collection.</title>
        <authorList>
            <person name="Gilmore M.S."/>
            <person name="Schwartzman J."/>
            <person name="Van Tyne D."/>
            <person name="Martin M."/>
            <person name="Earl A.M."/>
            <person name="Manson A.L."/>
            <person name="Straub T."/>
            <person name="Salamzade R."/>
            <person name="Saavedra J."/>
            <person name="Lebreton F."/>
            <person name="Prichula J."/>
            <person name="Schaufler K."/>
            <person name="Gaca A."/>
            <person name="Sgardioli B."/>
            <person name="Wagenaar J."/>
            <person name="Strong T."/>
        </authorList>
    </citation>
    <scope>NUCLEOTIDE SEQUENCE [LARGE SCALE GENOMIC DNA]</scope>
    <source>
        <strain evidence="2 3">669A</strain>
    </source>
</reference>
<comment type="caution">
    <text evidence="2">The sequence shown here is derived from an EMBL/GenBank/DDBJ whole genome shotgun (WGS) entry which is preliminary data.</text>
</comment>
<dbReference type="PANTHER" id="PTHR43638">
    <property type="entry name" value="OXIDOREDUCTASE, ALDO/KETO REDUCTASE FAMILY PROTEIN"/>
    <property type="match status" value="1"/>
</dbReference>
<proteinExistence type="predicted"/>
<dbReference type="EMBL" id="JAFREM010000025">
    <property type="protein sequence ID" value="MBO1307679.1"/>
    <property type="molecule type" value="Genomic_DNA"/>
</dbReference>
<dbReference type="Gene3D" id="3.20.20.100">
    <property type="entry name" value="NADP-dependent oxidoreductase domain"/>
    <property type="match status" value="1"/>
</dbReference>
<dbReference type="InterPro" id="IPR023210">
    <property type="entry name" value="NADP_OxRdtase_dom"/>
</dbReference>
<feature type="domain" description="NADP-dependent oxidoreductase" evidence="1">
    <location>
        <begin position="13"/>
        <end position="270"/>
    </location>
</feature>
<protein>
    <submittedName>
        <fullName evidence="2">Aldo/keto reductase</fullName>
    </submittedName>
</protein>
<dbReference type="RefSeq" id="WP_207674670.1">
    <property type="nucleotide sequence ID" value="NZ_JAFREM010000025.1"/>
</dbReference>
<sequence>MNLVKIAERSVFPIGFGTWTTGDDARKRDEEIRALQTGIEHGLQVIDTAEMYGQGKAEKLVAEAIGPFKREDLFLISKVLPENASKAKLSKSLDKSLKRLKTDYLDQYLLHWQGSIPLQETVEALDAEKRKGKIRSWGVSNLDAADLQKVLSFKEGAACDSNQVRYNLGDRGIEYDLLPLMRENKMPLIAYAPVAKGDKSGKNFSSQQELLAIAANHQCTIFQLLLAWCIRDGHTIAIPQSSNPQHVLDNVKAADIQLSDDELAVIDQLYPEPTTKQPLALW</sequence>
<evidence type="ECO:0000259" key="1">
    <source>
        <dbReference type="Pfam" id="PF00248"/>
    </source>
</evidence>
<dbReference type="PANTHER" id="PTHR43638:SF3">
    <property type="entry name" value="ALDEHYDE REDUCTASE"/>
    <property type="match status" value="1"/>
</dbReference>
<evidence type="ECO:0000313" key="3">
    <source>
        <dbReference type="Proteomes" id="UP000664601"/>
    </source>
</evidence>
<dbReference type="SUPFAM" id="SSF51430">
    <property type="entry name" value="NAD(P)-linked oxidoreductase"/>
    <property type="match status" value="1"/>
</dbReference>
<dbReference type="Pfam" id="PF00248">
    <property type="entry name" value="Aldo_ket_red"/>
    <property type="match status" value="1"/>
</dbReference>
<dbReference type="PIRSF" id="PIRSF000097">
    <property type="entry name" value="AKR"/>
    <property type="match status" value="1"/>
</dbReference>
<gene>
    <name evidence="2" type="ORF">JZO70_15995</name>
</gene>
<keyword evidence="3" id="KW-1185">Reference proteome</keyword>
<dbReference type="InterPro" id="IPR036812">
    <property type="entry name" value="NAD(P)_OxRdtase_dom_sf"/>
</dbReference>
<organism evidence="2 3">
    <name type="scientific">Candidatus Enterococcus moelleringii</name>
    <dbReference type="NCBI Taxonomy" id="2815325"/>
    <lineage>
        <taxon>Bacteria</taxon>
        <taxon>Bacillati</taxon>
        <taxon>Bacillota</taxon>
        <taxon>Bacilli</taxon>
        <taxon>Lactobacillales</taxon>
        <taxon>Enterococcaceae</taxon>
        <taxon>Enterococcus</taxon>
    </lineage>
</organism>
<name>A0ABS3LDG7_9ENTE</name>
<dbReference type="PRINTS" id="PR00069">
    <property type="entry name" value="ALDKETRDTASE"/>
</dbReference>
<dbReference type="InterPro" id="IPR020471">
    <property type="entry name" value="AKR"/>
</dbReference>
<dbReference type="Proteomes" id="UP000664601">
    <property type="component" value="Unassembled WGS sequence"/>
</dbReference>
<evidence type="ECO:0000313" key="2">
    <source>
        <dbReference type="EMBL" id="MBO1307679.1"/>
    </source>
</evidence>
<accession>A0ABS3LDG7</accession>